<dbReference type="SUPFAM" id="SSF55469">
    <property type="entry name" value="FMN-dependent nitroreductase-like"/>
    <property type="match status" value="1"/>
</dbReference>
<dbReference type="Pfam" id="PF00881">
    <property type="entry name" value="Nitroreductase"/>
    <property type="match status" value="1"/>
</dbReference>
<dbReference type="Gene3D" id="3.40.109.10">
    <property type="entry name" value="NADH Oxidase"/>
    <property type="match status" value="1"/>
</dbReference>
<dbReference type="PANTHER" id="PTHR43673:SF2">
    <property type="entry name" value="NITROREDUCTASE"/>
    <property type="match status" value="1"/>
</dbReference>
<protein>
    <submittedName>
        <fullName evidence="7">Nitroreductase</fullName>
    </submittedName>
</protein>
<reference evidence="8" key="1">
    <citation type="journal article" date="2019" name="Int. J. Syst. Evol. Microbiol.">
        <title>The Global Catalogue of Microorganisms (GCM) 10K type strain sequencing project: providing services to taxonomists for standard genome sequencing and annotation.</title>
        <authorList>
            <consortium name="The Broad Institute Genomics Platform"/>
            <consortium name="The Broad Institute Genome Sequencing Center for Infectious Disease"/>
            <person name="Wu L."/>
            <person name="Ma J."/>
        </authorList>
    </citation>
    <scope>NUCLEOTIDE SEQUENCE [LARGE SCALE GENOMIC DNA]</scope>
    <source>
        <strain evidence="8">JCM 17460</strain>
    </source>
</reference>
<evidence type="ECO:0000313" key="8">
    <source>
        <dbReference type="Proteomes" id="UP001500301"/>
    </source>
</evidence>
<proteinExistence type="inferred from homology"/>
<evidence type="ECO:0000256" key="3">
    <source>
        <dbReference type="ARBA" id="ARBA00022630"/>
    </source>
</evidence>
<dbReference type="PANTHER" id="PTHR43673">
    <property type="entry name" value="NAD(P)H NITROREDUCTASE YDGI-RELATED"/>
    <property type="match status" value="1"/>
</dbReference>
<accession>A0ABP6USV4</accession>
<dbReference type="InterPro" id="IPR029479">
    <property type="entry name" value="Nitroreductase"/>
</dbReference>
<evidence type="ECO:0000313" key="7">
    <source>
        <dbReference type="EMBL" id="GAA3520294.1"/>
    </source>
</evidence>
<keyword evidence="4" id="KW-0288">FMN</keyword>
<dbReference type="CDD" id="cd02136">
    <property type="entry name" value="PnbA_NfnB-like"/>
    <property type="match status" value="1"/>
</dbReference>
<dbReference type="InterPro" id="IPR000415">
    <property type="entry name" value="Nitroreductase-like"/>
</dbReference>
<keyword evidence="5" id="KW-0560">Oxidoreductase</keyword>
<evidence type="ECO:0000256" key="5">
    <source>
        <dbReference type="ARBA" id="ARBA00023002"/>
    </source>
</evidence>
<comment type="caution">
    <text evidence="7">The sequence shown here is derived from an EMBL/GenBank/DDBJ whole genome shotgun (WGS) entry which is preliminary data.</text>
</comment>
<comment type="similarity">
    <text evidence="2">Belongs to the nitroreductase family.</text>
</comment>
<dbReference type="EMBL" id="BAABBB010000004">
    <property type="protein sequence ID" value="GAA3520294.1"/>
    <property type="molecule type" value="Genomic_DNA"/>
</dbReference>
<evidence type="ECO:0000256" key="4">
    <source>
        <dbReference type="ARBA" id="ARBA00022643"/>
    </source>
</evidence>
<keyword evidence="3" id="KW-0285">Flavoprotein</keyword>
<dbReference type="Proteomes" id="UP001500301">
    <property type="component" value="Unassembled WGS sequence"/>
</dbReference>
<evidence type="ECO:0000256" key="2">
    <source>
        <dbReference type="ARBA" id="ARBA00007118"/>
    </source>
</evidence>
<feature type="domain" description="Nitroreductase" evidence="6">
    <location>
        <begin position="26"/>
        <end position="212"/>
    </location>
</feature>
<evidence type="ECO:0000259" key="6">
    <source>
        <dbReference type="Pfam" id="PF00881"/>
    </source>
</evidence>
<sequence length="240" mass="26131">MESRNRMNTDVRAQLSASDVLEGLLTTRYSCRAFTDRAVPEEDLRRLFTIAQRTASWCNSQAWQVELLSGEAAEALSARLLDRLQDPTERPDIATPEAYEGVYRDRRRTCGRALYDAVGIAQDDPMGRLNQALENFRFFGAPHVAIITSPVALGTYGVMDCGGYVANLLTAAETLGLDAIAQGAIAMYSDAVRDHLDVPEDRWIVCAVSIGYADAEHPANGFRTERESVANAVAGLGGTA</sequence>
<keyword evidence="8" id="KW-1185">Reference proteome</keyword>
<comment type="cofactor">
    <cofactor evidence="1">
        <name>FMN</name>
        <dbReference type="ChEBI" id="CHEBI:58210"/>
    </cofactor>
</comment>
<organism evidence="7 8">
    <name type="scientific">Nocardioides daeguensis</name>
    <dbReference type="NCBI Taxonomy" id="908359"/>
    <lineage>
        <taxon>Bacteria</taxon>
        <taxon>Bacillati</taxon>
        <taxon>Actinomycetota</taxon>
        <taxon>Actinomycetes</taxon>
        <taxon>Propionibacteriales</taxon>
        <taxon>Nocardioidaceae</taxon>
        <taxon>Nocardioides</taxon>
    </lineage>
</organism>
<evidence type="ECO:0000256" key="1">
    <source>
        <dbReference type="ARBA" id="ARBA00001917"/>
    </source>
</evidence>
<name>A0ABP6USV4_9ACTN</name>
<gene>
    <name evidence="7" type="ORF">GCM10022263_05210</name>
</gene>